<gene>
    <name evidence="6" type="ORF">CYMTET_20271</name>
</gene>
<dbReference type="PROSITE" id="PS50102">
    <property type="entry name" value="RRM"/>
    <property type="match status" value="1"/>
</dbReference>
<dbReference type="SUPFAM" id="SSF54928">
    <property type="entry name" value="RNA-binding domain, RBD"/>
    <property type="match status" value="1"/>
</dbReference>
<feature type="compositionally biased region" description="Basic and acidic residues" evidence="4">
    <location>
        <begin position="48"/>
        <end position="80"/>
    </location>
</feature>
<evidence type="ECO:0000256" key="2">
    <source>
        <dbReference type="PROSITE-ProRule" id="PRU00176"/>
    </source>
</evidence>
<keyword evidence="3" id="KW-0175">Coiled coil</keyword>
<keyword evidence="7" id="KW-1185">Reference proteome</keyword>
<feature type="region of interest" description="Disordered" evidence="4">
    <location>
        <begin position="145"/>
        <end position="250"/>
    </location>
</feature>
<feature type="non-terminal residue" evidence="6">
    <location>
        <position position="360"/>
    </location>
</feature>
<dbReference type="InterPro" id="IPR012677">
    <property type="entry name" value="Nucleotide-bd_a/b_plait_sf"/>
</dbReference>
<protein>
    <recommendedName>
        <fullName evidence="5">RRM domain-containing protein</fullName>
    </recommendedName>
</protein>
<dbReference type="PANTHER" id="PTHR48024">
    <property type="entry name" value="GEO13361P1-RELATED"/>
    <property type="match status" value="1"/>
</dbReference>
<keyword evidence="1 2" id="KW-0694">RNA-binding</keyword>
<dbReference type="Pfam" id="PF00076">
    <property type="entry name" value="RRM_1"/>
    <property type="match status" value="1"/>
</dbReference>
<dbReference type="InterPro" id="IPR035979">
    <property type="entry name" value="RBD_domain_sf"/>
</dbReference>
<evidence type="ECO:0000256" key="1">
    <source>
        <dbReference type="ARBA" id="ARBA00022884"/>
    </source>
</evidence>
<feature type="compositionally biased region" description="Basic and acidic residues" evidence="4">
    <location>
        <begin position="228"/>
        <end position="250"/>
    </location>
</feature>
<feature type="region of interest" description="Disordered" evidence="4">
    <location>
        <begin position="1"/>
        <end position="87"/>
    </location>
</feature>
<dbReference type="CDD" id="cd21608">
    <property type="entry name" value="RRM2_NsCP33_like"/>
    <property type="match status" value="1"/>
</dbReference>
<dbReference type="InterPro" id="IPR050886">
    <property type="entry name" value="RNA-binding_reg"/>
</dbReference>
<dbReference type="Gene3D" id="3.30.70.330">
    <property type="match status" value="1"/>
</dbReference>
<dbReference type="AlphaFoldDB" id="A0AAE0L4G3"/>
<accession>A0AAE0L4G3</accession>
<dbReference type="InterPro" id="IPR000504">
    <property type="entry name" value="RRM_dom"/>
</dbReference>
<dbReference type="GO" id="GO:0003723">
    <property type="term" value="F:RNA binding"/>
    <property type="evidence" value="ECO:0007669"/>
    <property type="project" value="UniProtKB-UniRule"/>
</dbReference>
<reference evidence="6 7" key="1">
    <citation type="journal article" date="2015" name="Genome Biol. Evol.">
        <title>Comparative Genomics of a Bacterivorous Green Alga Reveals Evolutionary Causalities and Consequences of Phago-Mixotrophic Mode of Nutrition.</title>
        <authorList>
            <person name="Burns J.A."/>
            <person name="Paasch A."/>
            <person name="Narechania A."/>
            <person name="Kim E."/>
        </authorList>
    </citation>
    <scope>NUCLEOTIDE SEQUENCE [LARGE SCALE GENOMIC DNA]</scope>
    <source>
        <strain evidence="6 7">PLY_AMNH</strain>
    </source>
</reference>
<feature type="domain" description="RRM" evidence="5">
    <location>
        <begin position="85"/>
        <end position="163"/>
    </location>
</feature>
<evidence type="ECO:0000313" key="6">
    <source>
        <dbReference type="EMBL" id="KAK3271370.1"/>
    </source>
</evidence>
<organism evidence="6 7">
    <name type="scientific">Cymbomonas tetramitiformis</name>
    <dbReference type="NCBI Taxonomy" id="36881"/>
    <lineage>
        <taxon>Eukaryota</taxon>
        <taxon>Viridiplantae</taxon>
        <taxon>Chlorophyta</taxon>
        <taxon>Pyramimonadophyceae</taxon>
        <taxon>Pyramimonadales</taxon>
        <taxon>Pyramimonadaceae</taxon>
        <taxon>Cymbomonas</taxon>
    </lineage>
</organism>
<dbReference type="PANTHER" id="PTHR48024:SF56">
    <property type="entry name" value="HETEROGENEOUS NUCLEAR RIBONUCLEOPROTEIN A0"/>
    <property type="match status" value="1"/>
</dbReference>
<evidence type="ECO:0000313" key="7">
    <source>
        <dbReference type="Proteomes" id="UP001190700"/>
    </source>
</evidence>
<dbReference type="InterPro" id="IPR048289">
    <property type="entry name" value="RRM2_NsCP33-like"/>
</dbReference>
<comment type="caution">
    <text evidence="6">The sequence shown here is derived from an EMBL/GenBank/DDBJ whole genome shotgun (WGS) entry which is preliminary data.</text>
</comment>
<evidence type="ECO:0000256" key="3">
    <source>
        <dbReference type="SAM" id="Coils"/>
    </source>
</evidence>
<dbReference type="Proteomes" id="UP001190700">
    <property type="component" value="Unassembled WGS sequence"/>
</dbReference>
<proteinExistence type="predicted"/>
<feature type="coiled-coil region" evidence="3">
    <location>
        <begin position="292"/>
        <end position="326"/>
    </location>
</feature>
<dbReference type="SMART" id="SM00360">
    <property type="entry name" value="RRM"/>
    <property type="match status" value="1"/>
</dbReference>
<feature type="compositionally biased region" description="Basic and acidic residues" evidence="4">
    <location>
        <begin position="26"/>
        <end position="37"/>
    </location>
</feature>
<sequence length="360" mass="40188">MGKFADELAETTAKNSSKSSSRSRSRSSDSDRADRRRTSASRSPVRSRSPEPPRKAPDGSRDRSRSPLDPSSKRDWKQRNNDQGNALYVGGLSFETTEQGLGEHFDKYGKLVSVKVVYDHERGRSKGFGFVTFEDPQDAREALAARQNSMLDGRPIRCNPAVPQGRRPPFPQGGRYQERDRDRGFTSPKRRRDFSPPPARRRSGSPAVNRFLQPRSTSRSRSPPPKVARVEPERETDVEPPPTERELTGLQKRISELENRVEKSQASEKAAAMRAHALEASLSNTVKMAAQRRALIKKVTKATNKVQKAQDEMKATEGKLQSIVGNITEELEIEKEHAPGPQEGHPVDQDSEAIGNVQSE</sequence>
<evidence type="ECO:0000259" key="5">
    <source>
        <dbReference type="PROSITE" id="PS50102"/>
    </source>
</evidence>
<feature type="region of interest" description="Disordered" evidence="4">
    <location>
        <begin position="330"/>
        <end position="360"/>
    </location>
</feature>
<name>A0AAE0L4G3_9CHLO</name>
<dbReference type="EMBL" id="LGRX02009805">
    <property type="protein sequence ID" value="KAK3271370.1"/>
    <property type="molecule type" value="Genomic_DNA"/>
</dbReference>
<evidence type="ECO:0000256" key="4">
    <source>
        <dbReference type="SAM" id="MobiDB-lite"/>
    </source>
</evidence>